<proteinExistence type="predicted"/>
<name>A0A0E9X728_ANGAN</name>
<dbReference type="EMBL" id="GBXM01010346">
    <property type="protein sequence ID" value="JAH98231.1"/>
    <property type="molecule type" value="Transcribed_RNA"/>
</dbReference>
<organism evidence="1">
    <name type="scientific">Anguilla anguilla</name>
    <name type="common">European freshwater eel</name>
    <name type="synonym">Muraena anguilla</name>
    <dbReference type="NCBI Taxonomy" id="7936"/>
    <lineage>
        <taxon>Eukaryota</taxon>
        <taxon>Metazoa</taxon>
        <taxon>Chordata</taxon>
        <taxon>Craniata</taxon>
        <taxon>Vertebrata</taxon>
        <taxon>Euteleostomi</taxon>
        <taxon>Actinopterygii</taxon>
        <taxon>Neopterygii</taxon>
        <taxon>Teleostei</taxon>
        <taxon>Anguilliformes</taxon>
        <taxon>Anguillidae</taxon>
        <taxon>Anguilla</taxon>
    </lineage>
</organism>
<reference evidence="1" key="1">
    <citation type="submission" date="2014-11" db="EMBL/GenBank/DDBJ databases">
        <authorList>
            <person name="Amaro Gonzalez C."/>
        </authorList>
    </citation>
    <scope>NUCLEOTIDE SEQUENCE</scope>
</reference>
<dbReference type="AlphaFoldDB" id="A0A0E9X728"/>
<accession>A0A0E9X728</accession>
<evidence type="ECO:0000313" key="1">
    <source>
        <dbReference type="EMBL" id="JAH98231.1"/>
    </source>
</evidence>
<reference evidence="1" key="2">
    <citation type="journal article" date="2015" name="Fish Shellfish Immunol.">
        <title>Early steps in the European eel (Anguilla anguilla)-Vibrio vulnificus interaction in the gills: Role of the RtxA13 toxin.</title>
        <authorList>
            <person name="Callol A."/>
            <person name="Pajuelo D."/>
            <person name="Ebbesson L."/>
            <person name="Teles M."/>
            <person name="MacKenzie S."/>
            <person name="Amaro C."/>
        </authorList>
    </citation>
    <scope>NUCLEOTIDE SEQUENCE</scope>
</reference>
<protein>
    <submittedName>
        <fullName evidence="1">Uncharacterized protein</fullName>
    </submittedName>
</protein>
<sequence length="60" mass="6616">MGVRVGAFSADICPESCSLSNAKKNVAYPEFRECNFCTVYRMLSITLNTVELQEGTVSSF</sequence>